<dbReference type="InterPro" id="IPR006941">
    <property type="entry name" value="RNase_CAF1"/>
</dbReference>
<accession>A0A7S3CVE9</accession>
<evidence type="ECO:0000256" key="1">
    <source>
        <dbReference type="ARBA" id="ARBA00008372"/>
    </source>
</evidence>
<feature type="region of interest" description="Disordered" evidence="2">
    <location>
        <begin position="338"/>
        <end position="377"/>
    </location>
</feature>
<dbReference type="GO" id="GO:0034472">
    <property type="term" value="P:snRNA 3'-end processing"/>
    <property type="evidence" value="ECO:0007669"/>
    <property type="project" value="TreeGrafter"/>
</dbReference>
<evidence type="ECO:0000256" key="2">
    <source>
        <dbReference type="SAM" id="MobiDB-lite"/>
    </source>
</evidence>
<dbReference type="AlphaFoldDB" id="A0A7S3CVE9"/>
<sequence length="451" mass="49275">MEEVDELIENMRRAHVTAVDLEFSGIGQDRKRLAQKDVEERYQYIMEVVQSGSIFELGISLFLPSTPARGVPACAEEEKVEKEGGKEGGGEADIVTYRIPMLKKGAFSVTSESLRFLRHARFDFNSCFQHGLCYTRAQKREVKGGGSTVVASGNIGENGASHTYERRKKRKRGENEGEDGDGHQHTAARIVDALLHHTSTLVVHNGWLDLAFLLDHFDNTLSGHHTLFLDRLFHLGFAHIFDTKYMSFLARSEDESDLSSLFDIHVKRAAKRREKAKRAERRPFCLRTVARCVSTPRPATSYVASSSSSTCTSLPTSHSPICHVSADAGVSVAVRGDDDGVSEGGERCRHEVGEDGGGATEEGGEERRETAEGVNNGKAVSECSTPALVEGSACNVQTYGAHSAGFDAFATLYCFLSIHTVALPSVIEQSSDCVYLSGKTLPLRVRKSGIS</sequence>
<protein>
    <submittedName>
        <fullName evidence="3">Uncharacterized protein</fullName>
    </submittedName>
</protein>
<feature type="compositionally biased region" description="Basic and acidic residues" evidence="2">
    <location>
        <begin position="344"/>
        <end position="353"/>
    </location>
</feature>
<comment type="similarity">
    <text evidence="1">Belongs to the CAF1 family.</text>
</comment>
<dbReference type="SUPFAM" id="SSF53098">
    <property type="entry name" value="Ribonuclease H-like"/>
    <property type="match status" value="1"/>
</dbReference>
<dbReference type="Gene3D" id="3.30.420.10">
    <property type="entry name" value="Ribonuclease H-like superfamily/Ribonuclease H"/>
    <property type="match status" value="1"/>
</dbReference>
<feature type="region of interest" description="Disordered" evidence="2">
    <location>
        <begin position="145"/>
        <end position="183"/>
    </location>
</feature>
<dbReference type="Pfam" id="PF04857">
    <property type="entry name" value="CAF1"/>
    <property type="match status" value="1"/>
</dbReference>
<organism evidence="3">
    <name type="scientific">Palpitomonas bilix</name>
    <dbReference type="NCBI Taxonomy" id="652834"/>
    <lineage>
        <taxon>Eukaryota</taxon>
        <taxon>Eukaryota incertae sedis</taxon>
    </lineage>
</organism>
<dbReference type="GO" id="GO:0017069">
    <property type="term" value="F:snRNA binding"/>
    <property type="evidence" value="ECO:0007669"/>
    <property type="project" value="TreeGrafter"/>
</dbReference>
<proteinExistence type="inferred from homology"/>
<dbReference type="InterPro" id="IPR036397">
    <property type="entry name" value="RNaseH_sf"/>
</dbReference>
<dbReference type="InterPro" id="IPR012337">
    <property type="entry name" value="RNaseH-like_sf"/>
</dbReference>
<dbReference type="GO" id="GO:0015030">
    <property type="term" value="C:Cajal body"/>
    <property type="evidence" value="ECO:0007669"/>
    <property type="project" value="TreeGrafter"/>
</dbReference>
<dbReference type="PANTHER" id="PTHR15092">
    <property type="entry name" value="POLY A -SPECIFIC RIBONUCLEASE/TARGET OF EGR1, MEMBER 1"/>
    <property type="match status" value="1"/>
</dbReference>
<reference evidence="3" key="1">
    <citation type="submission" date="2021-01" db="EMBL/GenBank/DDBJ databases">
        <authorList>
            <person name="Corre E."/>
            <person name="Pelletier E."/>
            <person name="Niang G."/>
            <person name="Scheremetjew M."/>
            <person name="Finn R."/>
            <person name="Kale V."/>
            <person name="Holt S."/>
            <person name="Cochrane G."/>
            <person name="Meng A."/>
            <person name="Brown T."/>
            <person name="Cohen L."/>
        </authorList>
    </citation>
    <scope>NUCLEOTIDE SEQUENCE</scope>
    <source>
        <strain evidence="3">NIES-2562</strain>
    </source>
</reference>
<dbReference type="EMBL" id="HBIB01000631">
    <property type="protein sequence ID" value="CAE0238277.1"/>
    <property type="molecule type" value="Transcribed_RNA"/>
</dbReference>
<dbReference type="GO" id="GO:0000175">
    <property type="term" value="F:3'-5'-RNA exonuclease activity"/>
    <property type="evidence" value="ECO:0007669"/>
    <property type="project" value="TreeGrafter"/>
</dbReference>
<evidence type="ECO:0000313" key="4">
    <source>
        <dbReference type="EMBL" id="CAE0238277.1"/>
    </source>
</evidence>
<gene>
    <name evidence="3" type="ORF">PBIL07802_LOCUS417</name>
    <name evidence="4" type="ORF">PBIL07802_LOCUS418</name>
</gene>
<dbReference type="EMBL" id="HBIB01000630">
    <property type="protein sequence ID" value="CAE0238276.1"/>
    <property type="molecule type" value="Transcribed_RNA"/>
</dbReference>
<dbReference type="InterPro" id="IPR051181">
    <property type="entry name" value="CAF1_poly(A)_ribonucleases"/>
</dbReference>
<evidence type="ECO:0000313" key="3">
    <source>
        <dbReference type="EMBL" id="CAE0238276.1"/>
    </source>
</evidence>
<dbReference type="PANTHER" id="PTHR15092:SF37">
    <property type="entry name" value="TARGET OF EGR1 PROTEIN 1"/>
    <property type="match status" value="1"/>
</dbReference>
<name>A0A7S3CVE9_9EUKA</name>